<dbReference type="InterPro" id="IPR050554">
    <property type="entry name" value="Met_Synthase/Corrinoid"/>
</dbReference>
<keyword evidence="2" id="KW-0170">Cobalt</keyword>
<dbReference type="Gene3D" id="1.10.1240.10">
    <property type="entry name" value="Methionine synthase domain"/>
    <property type="match status" value="1"/>
</dbReference>
<dbReference type="GO" id="GO:0031419">
    <property type="term" value="F:cobalamin binding"/>
    <property type="evidence" value="ECO:0007669"/>
    <property type="project" value="InterPro"/>
</dbReference>
<dbReference type="GO" id="GO:0050667">
    <property type="term" value="P:homocysteine metabolic process"/>
    <property type="evidence" value="ECO:0007669"/>
    <property type="project" value="TreeGrafter"/>
</dbReference>
<evidence type="ECO:0000259" key="3">
    <source>
        <dbReference type="PROSITE" id="PS51332"/>
    </source>
</evidence>
<dbReference type="GO" id="GO:0008705">
    <property type="term" value="F:methionine synthase activity"/>
    <property type="evidence" value="ECO:0007669"/>
    <property type="project" value="TreeGrafter"/>
</dbReference>
<evidence type="ECO:0000313" key="5">
    <source>
        <dbReference type="Proteomes" id="UP000232412"/>
    </source>
</evidence>
<dbReference type="EMBL" id="FRFC01000003">
    <property type="protein sequence ID" value="SHO44801.1"/>
    <property type="molecule type" value="Genomic_DNA"/>
</dbReference>
<dbReference type="PANTHER" id="PTHR45833:SF1">
    <property type="entry name" value="METHIONINE SYNTHASE"/>
    <property type="match status" value="1"/>
</dbReference>
<reference evidence="5" key="1">
    <citation type="submission" date="2016-12" db="EMBL/GenBank/DDBJ databases">
        <authorList>
            <person name="Herbold C."/>
        </authorList>
    </citation>
    <scope>NUCLEOTIDE SEQUENCE [LARGE SCALE GENOMIC DNA]</scope>
</reference>
<name>A0A2H1EGA5_9ARCH</name>
<evidence type="ECO:0000313" key="4">
    <source>
        <dbReference type="EMBL" id="SHO44801.1"/>
    </source>
</evidence>
<dbReference type="InterPro" id="IPR036594">
    <property type="entry name" value="Meth_synthase_dom"/>
</dbReference>
<dbReference type="PANTHER" id="PTHR45833">
    <property type="entry name" value="METHIONINE SYNTHASE"/>
    <property type="match status" value="1"/>
</dbReference>
<dbReference type="GO" id="GO:0046872">
    <property type="term" value="F:metal ion binding"/>
    <property type="evidence" value="ECO:0007669"/>
    <property type="project" value="UniProtKB-KW"/>
</dbReference>
<proteinExistence type="predicted"/>
<evidence type="ECO:0000256" key="2">
    <source>
        <dbReference type="ARBA" id="ARBA00023285"/>
    </source>
</evidence>
<dbReference type="Pfam" id="PF02607">
    <property type="entry name" value="B12-binding_2"/>
    <property type="match status" value="1"/>
</dbReference>
<dbReference type="InterPro" id="IPR006158">
    <property type="entry name" value="Cobalamin-bd"/>
</dbReference>
<dbReference type="InterPro" id="IPR003759">
    <property type="entry name" value="Cbl-bd_cap"/>
</dbReference>
<keyword evidence="1" id="KW-0479">Metal-binding</keyword>
<gene>
    <name evidence="4" type="ORF">NSIN_20444</name>
</gene>
<sequence>MAPCRILSTILNNDDILSNSLVYIRSKKIKGIEYAYLVHSVWDEKLNTSRQKTIKYLGKVSHISIDSIPKEFQDIPNVRTFLVNHNIENKINVQKEHTKIRKIFFNLLIDGNLEGAIDVYDTYSKSLHLSNFYDYILKIVMYEIGDLWKNKKLEIAQEHVASNTANSFVKTLTERTSASQQGCKIVICTPEGEWHNLGCNVLQSVLQNKGFKVFNISPSLPHDSVVNYILDVKPDAVFISVTLAENLSSCKRLIHKIESKSSVPIAVGGLAVKEMKDQKLDAIVSTDDLDSVSSLVKTMMKNQKKPKPYNKKS</sequence>
<keyword evidence="5" id="KW-1185">Reference proteome</keyword>
<feature type="domain" description="B12-binding" evidence="3">
    <location>
        <begin position="182"/>
        <end position="306"/>
    </location>
</feature>
<dbReference type="Proteomes" id="UP000232412">
    <property type="component" value="Unassembled WGS sequence"/>
</dbReference>
<dbReference type="GO" id="GO:0005829">
    <property type="term" value="C:cytosol"/>
    <property type="evidence" value="ECO:0007669"/>
    <property type="project" value="TreeGrafter"/>
</dbReference>
<evidence type="ECO:0000256" key="1">
    <source>
        <dbReference type="ARBA" id="ARBA00022723"/>
    </source>
</evidence>
<dbReference type="GO" id="GO:0046653">
    <property type="term" value="P:tetrahydrofolate metabolic process"/>
    <property type="evidence" value="ECO:0007669"/>
    <property type="project" value="TreeGrafter"/>
</dbReference>
<dbReference type="InterPro" id="IPR036724">
    <property type="entry name" value="Cobalamin-bd_sf"/>
</dbReference>
<dbReference type="SUPFAM" id="SSF52242">
    <property type="entry name" value="Cobalamin (vitamin B12)-binding domain"/>
    <property type="match status" value="1"/>
</dbReference>
<protein>
    <submittedName>
        <fullName evidence="4">Response regulator receiver protein</fullName>
    </submittedName>
</protein>
<dbReference type="Gene3D" id="3.40.50.280">
    <property type="entry name" value="Cobalamin-binding domain"/>
    <property type="match status" value="1"/>
</dbReference>
<dbReference type="AlphaFoldDB" id="A0A2H1EGA5"/>
<dbReference type="PROSITE" id="PS51332">
    <property type="entry name" value="B12_BINDING"/>
    <property type="match status" value="1"/>
</dbReference>
<dbReference type="Pfam" id="PF02310">
    <property type="entry name" value="B12-binding"/>
    <property type="match status" value="1"/>
</dbReference>
<organism evidence="4 5">
    <name type="scientific">Nitrosotalea sinensis</name>
    <dbReference type="NCBI Taxonomy" id="1499975"/>
    <lineage>
        <taxon>Archaea</taxon>
        <taxon>Nitrososphaerota</taxon>
        <taxon>Nitrososphaeria</taxon>
        <taxon>Nitrosotaleales</taxon>
        <taxon>Nitrosotaleaceae</taxon>
        <taxon>Nitrosotalea</taxon>
    </lineage>
</organism>
<accession>A0A2H1EGA5</accession>